<dbReference type="EMBL" id="JAATVY010000006">
    <property type="protein sequence ID" value="NJC70437.1"/>
    <property type="molecule type" value="Genomic_DNA"/>
</dbReference>
<name>A0ABX0XYV5_9ACTN</name>
<accession>A0ABX0XYV5</accession>
<comment type="caution">
    <text evidence="2">The sequence shown here is derived from an EMBL/GenBank/DDBJ whole genome shotgun (WGS) entry which is preliminary data.</text>
</comment>
<dbReference type="Proteomes" id="UP000722989">
    <property type="component" value="Unassembled WGS sequence"/>
</dbReference>
<protein>
    <submittedName>
        <fullName evidence="2">Uncharacterized protein</fullName>
    </submittedName>
</protein>
<proteinExistence type="predicted"/>
<gene>
    <name evidence="2" type="ORF">HC031_12045</name>
</gene>
<reference evidence="2 3" key="1">
    <citation type="submission" date="2020-03" db="EMBL/GenBank/DDBJ databases">
        <title>WGS of the type strain of Planosporangium spp.</title>
        <authorList>
            <person name="Thawai C."/>
        </authorList>
    </citation>
    <scope>NUCLEOTIDE SEQUENCE [LARGE SCALE GENOMIC DNA]</scope>
    <source>
        <strain evidence="2 3">TBRC 5610</strain>
    </source>
</reference>
<evidence type="ECO:0000256" key="1">
    <source>
        <dbReference type="SAM" id="MobiDB-lite"/>
    </source>
</evidence>
<sequence length="108" mass="11680">MPGGAFHDQLAEQAVGPPAVQAQEVVIQPPTAAMVTGTPVARVVVAAQRLDQGARDRSTQCQPYLVVAVADFERTDRSGLRIKGIDPVDEIPESPDNVMRSRLRHARQ</sequence>
<evidence type="ECO:0000313" key="2">
    <source>
        <dbReference type="EMBL" id="NJC70437.1"/>
    </source>
</evidence>
<feature type="region of interest" description="Disordered" evidence="1">
    <location>
        <begin position="86"/>
        <end position="108"/>
    </location>
</feature>
<evidence type="ECO:0000313" key="3">
    <source>
        <dbReference type="Proteomes" id="UP000722989"/>
    </source>
</evidence>
<keyword evidence="3" id="KW-1185">Reference proteome</keyword>
<organism evidence="2 3">
    <name type="scientific">Planosporangium thailandense</name>
    <dbReference type="NCBI Taxonomy" id="765197"/>
    <lineage>
        <taxon>Bacteria</taxon>
        <taxon>Bacillati</taxon>
        <taxon>Actinomycetota</taxon>
        <taxon>Actinomycetes</taxon>
        <taxon>Micromonosporales</taxon>
        <taxon>Micromonosporaceae</taxon>
        <taxon>Planosporangium</taxon>
    </lineage>
</organism>